<comment type="subcellular location">
    <subcellularLocation>
        <location evidence="1">Nucleus</location>
    </subcellularLocation>
</comment>
<evidence type="ECO:0000313" key="7">
    <source>
        <dbReference type="Proteomes" id="UP000037122"/>
    </source>
</evidence>
<dbReference type="VEuPathDB" id="FungiDB:CJI97_001358"/>
<evidence type="ECO:0000259" key="5">
    <source>
        <dbReference type="Pfam" id="PF04825"/>
    </source>
</evidence>
<dbReference type="VEuPathDB" id="FungiDB:QG37_04206"/>
<gene>
    <name evidence="6" type="ORF">QG37_04206</name>
</gene>
<dbReference type="EMBL" id="LGST01000029">
    <property type="protein sequence ID" value="KND98867.1"/>
    <property type="molecule type" value="Genomic_DNA"/>
</dbReference>
<dbReference type="GO" id="GO:0007064">
    <property type="term" value="P:mitotic sister chromatid cohesion"/>
    <property type="evidence" value="ECO:0007669"/>
    <property type="project" value="TreeGrafter"/>
</dbReference>
<dbReference type="VEuPathDB" id="FungiDB:CJJ07_003735"/>
<evidence type="ECO:0000256" key="1">
    <source>
        <dbReference type="ARBA" id="ARBA00004123"/>
    </source>
</evidence>
<organism evidence="6 7">
    <name type="scientific">Candidozyma auris</name>
    <name type="common">Yeast</name>
    <name type="synonym">Candida auris</name>
    <dbReference type="NCBI Taxonomy" id="498019"/>
    <lineage>
        <taxon>Eukaryota</taxon>
        <taxon>Fungi</taxon>
        <taxon>Dikarya</taxon>
        <taxon>Ascomycota</taxon>
        <taxon>Saccharomycotina</taxon>
        <taxon>Pichiomycetes</taxon>
        <taxon>Metschnikowiaceae</taxon>
        <taxon>Candidozyma</taxon>
    </lineage>
</organism>
<proteinExistence type="inferred from homology"/>
<evidence type="ECO:0000313" key="6">
    <source>
        <dbReference type="EMBL" id="KND98867.1"/>
    </source>
</evidence>
<dbReference type="Pfam" id="PF04825">
    <property type="entry name" value="Rad21_Rec8_N"/>
    <property type="match status" value="1"/>
</dbReference>
<dbReference type="Pfam" id="PF04824">
    <property type="entry name" value="Rad21_Rec8"/>
    <property type="match status" value="1"/>
</dbReference>
<reference evidence="7" key="1">
    <citation type="journal article" date="2015" name="BMC Genomics">
        <title>Draft genome of a commonly misdiagnosed multidrug resistant pathogen Candida auris.</title>
        <authorList>
            <person name="Chatterjee S."/>
            <person name="Alampalli S.V."/>
            <person name="Nageshan R.K."/>
            <person name="Chettiar S.T."/>
            <person name="Joshi S."/>
            <person name="Tatu U.S."/>
        </authorList>
    </citation>
    <scope>NUCLEOTIDE SEQUENCE [LARGE SCALE GENOMIC DNA]</scope>
    <source>
        <strain evidence="7">6684</strain>
    </source>
</reference>
<dbReference type="InterPro" id="IPR039781">
    <property type="entry name" value="Rad21/Rec8-like"/>
</dbReference>
<dbReference type="PANTHER" id="PTHR12585">
    <property type="entry name" value="SCC1 / RAD21 FAMILY MEMBER"/>
    <property type="match status" value="1"/>
</dbReference>
<evidence type="ECO:0000256" key="3">
    <source>
        <dbReference type="ARBA" id="ARBA00023242"/>
    </source>
</evidence>
<feature type="domain" description="Rad21/Rec8-like protein N-terminal" evidence="5">
    <location>
        <begin position="2"/>
        <end position="102"/>
    </location>
</feature>
<dbReference type="PANTHER" id="PTHR12585:SF69">
    <property type="entry name" value="FI11703P"/>
    <property type="match status" value="1"/>
</dbReference>
<dbReference type="InterPro" id="IPR023093">
    <property type="entry name" value="ScpA-like_C"/>
</dbReference>
<dbReference type="GO" id="GO:1990414">
    <property type="term" value="P:replication-born double-strand break repair via sister chromatid exchange"/>
    <property type="evidence" value="ECO:0007669"/>
    <property type="project" value="TreeGrafter"/>
</dbReference>
<comment type="caution">
    <text evidence="6">The sequence shown here is derived from an EMBL/GenBank/DDBJ whole genome shotgun (WGS) entry which is preliminary data.</text>
</comment>
<dbReference type="SUPFAM" id="SSF46785">
    <property type="entry name" value="Winged helix' DNA-binding domain"/>
    <property type="match status" value="1"/>
</dbReference>
<evidence type="ECO:0000259" key="4">
    <source>
        <dbReference type="Pfam" id="PF04824"/>
    </source>
</evidence>
<evidence type="ECO:0008006" key="8">
    <source>
        <dbReference type="Google" id="ProtNLM"/>
    </source>
</evidence>
<dbReference type="InterPro" id="IPR006910">
    <property type="entry name" value="Rad21_Rec8_N"/>
</dbReference>
<dbReference type="AlphaFoldDB" id="A0A0L0NXD5"/>
<feature type="domain" description="Rad21/Rec8-like protein C-terminal eukaryotic" evidence="4">
    <location>
        <begin position="461"/>
        <end position="488"/>
    </location>
</feature>
<dbReference type="GO" id="GO:0005634">
    <property type="term" value="C:nucleus"/>
    <property type="evidence" value="ECO:0007669"/>
    <property type="project" value="UniProtKB-SubCell"/>
</dbReference>
<name>A0A0L0NXD5_CANAR</name>
<dbReference type="Proteomes" id="UP000037122">
    <property type="component" value="Unassembled WGS sequence"/>
</dbReference>
<dbReference type="InterPro" id="IPR036390">
    <property type="entry name" value="WH_DNA-bd_sf"/>
</dbReference>
<accession>A0A0L0NXD5</accession>
<dbReference type="Gene3D" id="1.10.10.580">
    <property type="entry name" value="Structural maintenance of chromosome 1. Chain E"/>
    <property type="match status" value="1"/>
</dbReference>
<dbReference type="GO" id="GO:0003682">
    <property type="term" value="F:chromatin binding"/>
    <property type="evidence" value="ECO:0007669"/>
    <property type="project" value="TreeGrafter"/>
</dbReference>
<sequence length="512" mass="57540">MQTDLLTRQGPLAQVWLASNYDKKLSKQQLLKTNLVTSSEFISRHPIQPSASRTDSAQPITLRLSGHLLLGIVRIYSRKTKYLLDDVNEVLHKLRNSFKFASGATLGTSAASVNLPPQQTTLSNINRVLLHDQVTDLNLLYQDDLDLDDHEAEKPVERLLQQMGDKSASPDEELDIDRSIEVGRGLIDQSFDQDLDFDLDMDLDTSIEQGRDAQLPMADREQSLLDIAPKSAQAQDQPLDFDLGEPLETVSELQAQTSTTEPESRQRRRLVGVSEDGIVRTTKRKLIVDSPQELERGLPIEVLRSIQHLQTYGGFTNEHLTLNLSKAQKLELIKELAQPSVTKRRKIWNLDNELRRRADELSAEEQKAAQEREEYDYDLDFDLSMPSLEADDSLPSLEETVEDGSLSNVKTTTQVASHLRNVFLDEPTASLDDLINKDLVIEDSDDVPLGLVNKSDTSIEVSRRREATKCFFETLVLATHNCISLDQKQSEATDIGGPITIRPLDHLAAKFL</sequence>
<keyword evidence="3" id="KW-0539">Nucleus</keyword>
<dbReference type="VEuPathDB" id="FungiDB:CJJ09_003503"/>
<evidence type="ECO:0000256" key="2">
    <source>
        <dbReference type="ARBA" id="ARBA00009870"/>
    </source>
</evidence>
<dbReference type="InterPro" id="IPR006909">
    <property type="entry name" value="Rad21/Rec8_C_eu"/>
</dbReference>
<dbReference type="VEuPathDB" id="FungiDB:CJI96_0003092"/>
<protein>
    <recommendedName>
        <fullName evidence="8">Rad21/Rec8-like protein N-terminal domain-containing protein</fullName>
    </recommendedName>
</protein>
<dbReference type="GO" id="GO:0030892">
    <property type="term" value="C:mitotic cohesin complex"/>
    <property type="evidence" value="ECO:0007669"/>
    <property type="project" value="TreeGrafter"/>
</dbReference>
<dbReference type="VEuPathDB" id="FungiDB:B9J08_001248"/>
<comment type="similarity">
    <text evidence="2">Belongs to the rad21 family.</text>
</comment>